<feature type="transmembrane region" description="Helical" evidence="1">
    <location>
        <begin position="12"/>
        <end position="31"/>
    </location>
</feature>
<dbReference type="RefSeq" id="WP_175534175.1">
    <property type="nucleotide sequence ID" value="NZ_FOSQ01000015.1"/>
</dbReference>
<name>A0A1I4EE61_9PROT</name>
<proteinExistence type="predicted"/>
<accession>A0A1I4EE61</accession>
<protein>
    <submittedName>
        <fullName evidence="2">Uncharacterized protein</fullName>
    </submittedName>
</protein>
<dbReference type="Proteomes" id="UP000199473">
    <property type="component" value="Unassembled WGS sequence"/>
</dbReference>
<evidence type="ECO:0000256" key="1">
    <source>
        <dbReference type="SAM" id="Phobius"/>
    </source>
</evidence>
<evidence type="ECO:0000313" key="2">
    <source>
        <dbReference type="EMBL" id="SFL02656.1"/>
    </source>
</evidence>
<keyword evidence="1" id="KW-0472">Membrane</keyword>
<gene>
    <name evidence="2" type="ORF">SAMN02745775_1152</name>
</gene>
<keyword evidence="1" id="KW-0812">Transmembrane</keyword>
<keyword evidence="3" id="KW-1185">Reference proteome</keyword>
<sequence>MDWTDLGNATLVLMALTVAARALVPVAIEVLRERLLASRNARVAAAETVAA</sequence>
<reference evidence="2 3" key="1">
    <citation type="submission" date="2016-10" db="EMBL/GenBank/DDBJ databases">
        <authorList>
            <person name="de Groot N.N."/>
        </authorList>
    </citation>
    <scope>NUCLEOTIDE SEQUENCE [LARGE SCALE GENOMIC DNA]</scope>
    <source>
        <strain evidence="2 3">DSM 19981</strain>
    </source>
</reference>
<keyword evidence="1" id="KW-1133">Transmembrane helix</keyword>
<dbReference type="EMBL" id="FOSQ01000015">
    <property type="protein sequence ID" value="SFL02656.1"/>
    <property type="molecule type" value="Genomic_DNA"/>
</dbReference>
<evidence type="ECO:0000313" key="3">
    <source>
        <dbReference type="Proteomes" id="UP000199473"/>
    </source>
</evidence>
<dbReference type="AlphaFoldDB" id="A0A1I4EE61"/>
<organism evidence="2 3">
    <name type="scientific">Falsiroseomonas stagni DSM 19981</name>
    <dbReference type="NCBI Taxonomy" id="1123062"/>
    <lineage>
        <taxon>Bacteria</taxon>
        <taxon>Pseudomonadati</taxon>
        <taxon>Pseudomonadota</taxon>
        <taxon>Alphaproteobacteria</taxon>
        <taxon>Acetobacterales</taxon>
        <taxon>Roseomonadaceae</taxon>
        <taxon>Falsiroseomonas</taxon>
    </lineage>
</organism>